<dbReference type="SUPFAM" id="SSF52949">
    <property type="entry name" value="Macro domain-like"/>
    <property type="match status" value="1"/>
</dbReference>
<dbReference type="Proteomes" id="UP000663832">
    <property type="component" value="Unassembled WGS sequence"/>
</dbReference>
<gene>
    <name evidence="2" type="ORF">BJG266_LOCUS42168</name>
    <name evidence="3" type="ORF">QVE165_LOCUS59034</name>
</gene>
<dbReference type="Gene3D" id="3.40.220.10">
    <property type="entry name" value="Leucine Aminopeptidase, subunit E, domain 1"/>
    <property type="match status" value="1"/>
</dbReference>
<dbReference type="PANTHER" id="PTHR35596">
    <property type="entry name" value="DUF2263 DOMAIN-CONTAINING PROTEIN"/>
    <property type="match status" value="1"/>
</dbReference>
<dbReference type="Proteomes" id="UP000663877">
    <property type="component" value="Unassembled WGS sequence"/>
</dbReference>
<dbReference type="NCBIfam" id="TIGR02452">
    <property type="entry name" value="TIGR02452 family protein"/>
    <property type="match status" value="1"/>
</dbReference>
<keyword evidence="4" id="KW-1185">Reference proteome</keyword>
<evidence type="ECO:0000313" key="3">
    <source>
        <dbReference type="EMBL" id="CAF1639080.1"/>
    </source>
</evidence>
<sequence length="322" mass="36364">MVQPIYPQTAVRVINADCLHVYADLAAQRYRPVLLNMANAQTPGGGYRRGAEAQEENIFRRSNYFLGLDSALDSERRCEYFRYSDQGEQQRVSPHSLYPMSTFGALYTQDITVFRDSEDDGYAFLNEPVHNVCTIAMAAYQNPPLKQGNHLPSEYAANTRKKIENIFAIAQHRDHDCLVLSALGCGAFKNPPEDIARLFKTVILQYAGVFHSIIFAIIGEQNSSNDNFASFHNLLHNYNISPPAVPQVGMALGSHRIREIRSNGQMILDNFVIARDPCKYGGMCNKTSYQDHSARFSHPSVCPQQTPHCITDMIHYRAFVHR</sequence>
<dbReference type="EMBL" id="CAJNOI010002582">
    <property type="protein sequence ID" value="CAF1482871.1"/>
    <property type="molecule type" value="Genomic_DNA"/>
</dbReference>
<proteinExistence type="predicted"/>
<dbReference type="InterPro" id="IPR043472">
    <property type="entry name" value="Macro_dom-like"/>
</dbReference>
<evidence type="ECO:0000259" key="1">
    <source>
        <dbReference type="Pfam" id="PF10021"/>
    </source>
</evidence>
<organism evidence="2 5">
    <name type="scientific">Adineta steineri</name>
    <dbReference type="NCBI Taxonomy" id="433720"/>
    <lineage>
        <taxon>Eukaryota</taxon>
        <taxon>Metazoa</taxon>
        <taxon>Spiralia</taxon>
        <taxon>Gnathifera</taxon>
        <taxon>Rotifera</taxon>
        <taxon>Eurotatoria</taxon>
        <taxon>Bdelloidea</taxon>
        <taxon>Adinetida</taxon>
        <taxon>Adinetidae</taxon>
        <taxon>Adineta</taxon>
    </lineage>
</organism>
<feature type="domain" description="Microbial-type PARG catalytic" evidence="1">
    <location>
        <begin position="8"/>
        <end position="116"/>
    </location>
</feature>
<dbReference type="Pfam" id="PF10021">
    <property type="entry name" value="PARG_cat_microb"/>
    <property type="match status" value="1"/>
</dbReference>
<dbReference type="PANTHER" id="PTHR35596:SF1">
    <property type="entry name" value="MICROBIAL-TYPE PARG CATALYTIC DOMAIN-CONTAINING PROTEIN"/>
    <property type="match status" value="1"/>
</dbReference>
<dbReference type="AlphaFoldDB" id="A0A815RV12"/>
<evidence type="ECO:0000313" key="4">
    <source>
        <dbReference type="Proteomes" id="UP000663832"/>
    </source>
</evidence>
<dbReference type="EMBL" id="CAJNOM010002902">
    <property type="protein sequence ID" value="CAF1639080.1"/>
    <property type="molecule type" value="Genomic_DNA"/>
</dbReference>
<comment type="caution">
    <text evidence="2">The sequence shown here is derived from an EMBL/GenBank/DDBJ whole genome shotgun (WGS) entry which is preliminary data.</text>
</comment>
<reference evidence="2" key="1">
    <citation type="submission" date="2021-02" db="EMBL/GenBank/DDBJ databases">
        <authorList>
            <person name="Nowell W R."/>
        </authorList>
    </citation>
    <scope>NUCLEOTIDE SEQUENCE</scope>
</reference>
<protein>
    <recommendedName>
        <fullName evidence="1">Microbial-type PARG catalytic domain-containing protein</fullName>
    </recommendedName>
</protein>
<evidence type="ECO:0000313" key="5">
    <source>
        <dbReference type="Proteomes" id="UP000663877"/>
    </source>
</evidence>
<dbReference type="InterPro" id="IPR019261">
    <property type="entry name" value="PARG_cat_microbial"/>
</dbReference>
<accession>A0A815RV12</accession>
<evidence type="ECO:0000313" key="2">
    <source>
        <dbReference type="EMBL" id="CAF1482871.1"/>
    </source>
</evidence>
<name>A0A815RV12_9BILA</name>
<dbReference type="InterPro" id="IPR012664">
    <property type="entry name" value="CHP02452"/>
</dbReference>
<dbReference type="OrthoDB" id="9985428at2759"/>